<evidence type="ECO:0000313" key="2">
    <source>
        <dbReference type="Proteomes" id="UP000479710"/>
    </source>
</evidence>
<dbReference type="EMBL" id="SPHZ02000008">
    <property type="protein sequence ID" value="KAF0901402.1"/>
    <property type="molecule type" value="Genomic_DNA"/>
</dbReference>
<name>A0A6G1CML7_9ORYZ</name>
<dbReference type="Proteomes" id="UP000479710">
    <property type="component" value="Unassembled WGS sequence"/>
</dbReference>
<gene>
    <name evidence="1" type="ORF">E2562_000283</name>
</gene>
<evidence type="ECO:0000313" key="1">
    <source>
        <dbReference type="EMBL" id="KAF0901402.1"/>
    </source>
</evidence>
<accession>A0A6G1CML7</accession>
<sequence length="80" mass="8948">MMRHAKATSETPLGETPCLVGRSAMATGGTCLPAKILPSNVRKGAVLRVTCRHRPWVAMTKCDWRRQLHLQLLIGRRRAK</sequence>
<keyword evidence="2" id="KW-1185">Reference proteome</keyword>
<comment type="caution">
    <text evidence="1">The sequence shown here is derived from an EMBL/GenBank/DDBJ whole genome shotgun (WGS) entry which is preliminary data.</text>
</comment>
<reference evidence="1 2" key="1">
    <citation type="submission" date="2019-11" db="EMBL/GenBank/DDBJ databases">
        <title>Whole genome sequence of Oryza granulata.</title>
        <authorList>
            <person name="Li W."/>
        </authorList>
    </citation>
    <scope>NUCLEOTIDE SEQUENCE [LARGE SCALE GENOMIC DNA]</scope>
    <source>
        <strain evidence="2">cv. Menghai</strain>
        <tissue evidence="1">Leaf</tissue>
    </source>
</reference>
<proteinExistence type="predicted"/>
<dbReference type="AlphaFoldDB" id="A0A6G1CML7"/>
<organism evidence="1 2">
    <name type="scientific">Oryza meyeriana var. granulata</name>
    <dbReference type="NCBI Taxonomy" id="110450"/>
    <lineage>
        <taxon>Eukaryota</taxon>
        <taxon>Viridiplantae</taxon>
        <taxon>Streptophyta</taxon>
        <taxon>Embryophyta</taxon>
        <taxon>Tracheophyta</taxon>
        <taxon>Spermatophyta</taxon>
        <taxon>Magnoliopsida</taxon>
        <taxon>Liliopsida</taxon>
        <taxon>Poales</taxon>
        <taxon>Poaceae</taxon>
        <taxon>BOP clade</taxon>
        <taxon>Oryzoideae</taxon>
        <taxon>Oryzeae</taxon>
        <taxon>Oryzinae</taxon>
        <taxon>Oryza</taxon>
        <taxon>Oryza meyeriana</taxon>
    </lineage>
</organism>
<protein>
    <submittedName>
        <fullName evidence="1">Uncharacterized protein</fullName>
    </submittedName>
</protein>